<dbReference type="Pfam" id="PF01323">
    <property type="entry name" value="DSBA"/>
    <property type="match status" value="1"/>
</dbReference>
<dbReference type="CDD" id="cd03024">
    <property type="entry name" value="DsbA_FrnE"/>
    <property type="match status" value="1"/>
</dbReference>
<dbReference type="PANTHER" id="PTHR13887">
    <property type="entry name" value="GLUTATHIONE S-TRANSFERASE KAPPA"/>
    <property type="match status" value="1"/>
</dbReference>
<evidence type="ECO:0000313" key="3">
    <source>
        <dbReference type="EMBL" id="MDP9869286.1"/>
    </source>
</evidence>
<accession>A0ABT9RKE1</accession>
<evidence type="ECO:0000313" key="4">
    <source>
        <dbReference type="Proteomes" id="UP001230426"/>
    </source>
</evidence>
<comment type="caution">
    <text evidence="3">The sequence shown here is derived from an EMBL/GenBank/DDBJ whole genome shotgun (WGS) entry which is preliminary data.</text>
</comment>
<feature type="compositionally biased region" description="Basic and acidic residues" evidence="1">
    <location>
        <begin position="225"/>
        <end position="235"/>
    </location>
</feature>
<dbReference type="PANTHER" id="PTHR13887:SF41">
    <property type="entry name" value="THIOREDOXIN SUPERFAMILY PROTEIN"/>
    <property type="match status" value="1"/>
</dbReference>
<feature type="region of interest" description="Disordered" evidence="1">
    <location>
        <begin position="214"/>
        <end position="235"/>
    </location>
</feature>
<dbReference type="Gene3D" id="3.40.30.10">
    <property type="entry name" value="Glutaredoxin"/>
    <property type="match status" value="1"/>
</dbReference>
<name>A0ABT9RKE1_9ACTN</name>
<dbReference type="InterPro" id="IPR036249">
    <property type="entry name" value="Thioredoxin-like_sf"/>
</dbReference>
<dbReference type="Proteomes" id="UP001230426">
    <property type="component" value="Unassembled WGS sequence"/>
</dbReference>
<reference evidence="3 4" key="1">
    <citation type="submission" date="2023-07" db="EMBL/GenBank/DDBJ databases">
        <title>Sequencing the genomes of 1000 actinobacteria strains.</title>
        <authorList>
            <person name="Klenk H.-P."/>
        </authorList>
    </citation>
    <scope>NUCLEOTIDE SEQUENCE [LARGE SCALE GENOMIC DNA]</scope>
    <source>
        <strain evidence="3 4">DSM 44109</strain>
    </source>
</reference>
<feature type="domain" description="DSBA-like thioredoxin" evidence="2">
    <location>
        <begin position="10"/>
        <end position="146"/>
    </location>
</feature>
<dbReference type="InterPro" id="IPR001853">
    <property type="entry name" value="DSBA-like_thioredoxin_dom"/>
</dbReference>
<dbReference type="SUPFAM" id="SSF52833">
    <property type="entry name" value="Thioredoxin-like"/>
    <property type="match status" value="1"/>
</dbReference>
<dbReference type="EMBL" id="JAUSRB010000002">
    <property type="protein sequence ID" value="MDP9869286.1"/>
    <property type="molecule type" value="Genomic_DNA"/>
</dbReference>
<protein>
    <recommendedName>
        <fullName evidence="2">DSBA-like thioredoxin domain-containing protein</fullName>
    </recommendedName>
</protein>
<gene>
    <name evidence="3" type="ORF">J2S55_008552</name>
</gene>
<sequence length="235" mass="24737">MRQDLGLSARQAAEGVAGLTALAAGLGLTCRLEPARPVNSFDAHRLLHAAVERGLGDQVGERLLRAYTGEEAHLADHRTLADLAGEAGFPAEAARALLRGREHAGAVRADGAEARRRGVSGVPSFVIADGDVVSGAQSPQALLEELRLAWRRATAIVLIGHPVRAVVDGRELSFCDPTGLKTLLKARAAAAGVSFPLCHVRGLRRVPTITGLDAAFPDSPLTGPRSHEKETVPQR</sequence>
<proteinExistence type="predicted"/>
<evidence type="ECO:0000259" key="2">
    <source>
        <dbReference type="Pfam" id="PF01323"/>
    </source>
</evidence>
<keyword evidence="4" id="KW-1185">Reference proteome</keyword>
<evidence type="ECO:0000256" key="1">
    <source>
        <dbReference type="SAM" id="MobiDB-lite"/>
    </source>
</evidence>
<organism evidence="3 4">
    <name type="scientific">Streptosporangium brasiliense</name>
    <dbReference type="NCBI Taxonomy" id="47480"/>
    <lineage>
        <taxon>Bacteria</taxon>
        <taxon>Bacillati</taxon>
        <taxon>Actinomycetota</taxon>
        <taxon>Actinomycetes</taxon>
        <taxon>Streptosporangiales</taxon>
        <taxon>Streptosporangiaceae</taxon>
        <taxon>Streptosporangium</taxon>
    </lineage>
</organism>